<dbReference type="HOGENOM" id="CLU_001114_0_0_5"/>
<dbReference type="Gene3D" id="3.40.50.300">
    <property type="entry name" value="P-loop containing nucleotide triphosphate hydrolases"/>
    <property type="match status" value="4"/>
</dbReference>
<evidence type="ECO:0000256" key="15">
    <source>
        <dbReference type="PROSITE-ProRule" id="PRU00560"/>
    </source>
</evidence>
<dbReference type="GO" id="GO:0043138">
    <property type="term" value="F:3'-5' DNA helicase activity"/>
    <property type="evidence" value="ECO:0007669"/>
    <property type="project" value="UniProtKB-EC"/>
</dbReference>
<keyword evidence="1" id="KW-0540">Nuclease</keyword>
<dbReference type="GO" id="GO:0004527">
    <property type="term" value="F:exonuclease activity"/>
    <property type="evidence" value="ECO:0007669"/>
    <property type="project" value="UniProtKB-KW"/>
</dbReference>
<dbReference type="RefSeq" id="WP_006023503.1">
    <property type="nucleotide sequence ID" value="NZ_KB375284.1"/>
</dbReference>
<evidence type="ECO:0000256" key="6">
    <source>
        <dbReference type="ARBA" id="ARBA00022839"/>
    </source>
</evidence>
<keyword evidence="4 15" id="KW-0378">Hydrolase</keyword>
<feature type="domain" description="UvrD-like helicase ATP-binding" evidence="16">
    <location>
        <begin position="9"/>
        <end position="493"/>
    </location>
</feature>
<dbReference type="Gene3D" id="3.90.320.10">
    <property type="match status" value="1"/>
</dbReference>
<evidence type="ECO:0000259" key="16">
    <source>
        <dbReference type="PROSITE" id="PS51198"/>
    </source>
</evidence>
<evidence type="ECO:0000256" key="13">
    <source>
        <dbReference type="ARBA" id="ARBA00034923"/>
    </source>
</evidence>
<dbReference type="PATRIC" id="fig|883078.3.peg.4958"/>
<dbReference type="InterPro" id="IPR000212">
    <property type="entry name" value="DNA_helicase_UvrD/REP"/>
</dbReference>
<dbReference type="InterPro" id="IPR011604">
    <property type="entry name" value="PDDEXK-like_dom_sf"/>
</dbReference>
<dbReference type="EC" id="5.6.2.4" evidence="12"/>
<keyword evidence="3" id="KW-0227">DNA damage</keyword>
<keyword evidence="9" id="KW-0234">DNA repair</keyword>
<dbReference type="InterPro" id="IPR027417">
    <property type="entry name" value="P-loop_NTPase"/>
</dbReference>
<evidence type="ECO:0000256" key="5">
    <source>
        <dbReference type="ARBA" id="ARBA00022806"/>
    </source>
</evidence>
<organism evidence="18 19">
    <name type="scientific">Afipia broomeae ATCC 49717</name>
    <dbReference type="NCBI Taxonomy" id="883078"/>
    <lineage>
        <taxon>Bacteria</taxon>
        <taxon>Pseudomonadati</taxon>
        <taxon>Pseudomonadota</taxon>
        <taxon>Alphaproteobacteria</taxon>
        <taxon>Hyphomicrobiales</taxon>
        <taxon>Nitrobacteraceae</taxon>
        <taxon>Afipia</taxon>
    </lineage>
</organism>
<dbReference type="GO" id="GO:0000725">
    <property type="term" value="P:recombinational repair"/>
    <property type="evidence" value="ECO:0007669"/>
    <property type="project" value="TreeGrafter"/>
</dbReference>
<feature type="domain" description="UvrD-like helicase C-terminal" evidence="17">
    <location>
        <begin position="524"/>
        <end position="799"/>
    </location>
</feature>
<dbReference type="InterPro" id="IPR011335">
    <property type="entry name" value="Restrct_endonuc-II-like"/>
</dbReference>
<dbReference type="GO" id="GO:0005829">
    <property type="term" value="C:cytosol"/>
    <property type="evidence" value="ECO:0007669"/>
    <property type="project" value="TreeGrafter"/>
</dbReference>
<dbReference type="GO" id="GO:0003677">
    <property type="term" value="F:DNA binding"/>
    <property type="evidence" value="ECO:0007669"/>
    <property type="project" value="UniProtKB-KW"/>
</dbReference>
<evidence type="ECO:0000256" key="2">
    <source>
        <dbReference type="ARBA" id="ARBA00022741"/>
    </source>
</evidence>
<dbReference type="InterPro" id="IPR014016">
    <property type="entry name" value="UvrD-like_ATP-bd"/>
</dbReference>
<name>K8P5E5_9BRAD</name>
<evidence type="ECO:0000256" key="14">
    <source>
        <dbReference type="ARBA" id="ARBA00048988"/>
    </source>
</evidence>
<evidence type="ECO:0000256" key="11">
    <source>
        <dbReference type="ARBA" id="ARBA00034617"/>
    </source>
</evidence>
<dbReference type="PANTHER" id="PTHR11070:SF2">
    <property type="entry name" value="ATP-DEPENDENT DNA HELICASE SRS2"/>
    <property type="match status" value="1"/>
</dbReference>
<keyword evidence="7 15" id="KW-0067">ATP-binding</keyword>
<dbReference type="PROSITE" id="PS51198">
    <property type="entry name" value="UVRD_HELICASE_ATP_BIND"/>
    <property type="match status" value="1"/>
</dbReference>
<evidence type="ECO:0000256" key="1">
    <source>
        <dbReference type="ARBA" id="ARBA00022722"/>
    </source>
</evidence>
<dbReference type="EMBL" id="AGWX01000005">
    <property type="protein sequence ID" value="EKS34890.1"/>
    <property type="molecule type" value="Genomic_DNA"/>
</dbReference>
<keyword evidence="2 15" id="KW-0547">Nucleotide-binding</keyword>
<dbReference type="InterPro" id="IPR038726">
    <property type="entry name" value="PDDEXK_AddAB-type"/>
</dbReference>
<comment type="catalytic activity">
    <reaction evidence="14">
        <text>ATP + H2O = ADP + phosphate + H(+)</text>
        <dbReference type="Rhea" id="RHEA:13065"/>
        <dbReference type="ChEBI" id="CHEBI:15377"/>
        <dbReference type="ChEBI" id="CHEBI:15378"/>
        <dbReference type="ChEBI" id="CHEBI:30616"/>
        <dbReference type="ChEBI" id="CHEBI:43474"/>
        <dbReference type="ChEBI" id="CHEBI:456216"/>
        <dbReference type="EC" id="5.6.2.4"/>
    </reaction>
</comment>
<keyword evidence="10" id="KW-0413">Isomerase</keyword>
<protein>
    <recommendedName>
        <fullName evidence="12">DNA 3'-5' helicase</fullName>
        <ecNumber evidence="12">5.6.2.4</ecNumber>
    </recommendedName>
    <alternativeName>
        <fullName evidence="13">DNA 3'-5' helicase II</fullName>
    </alternativeName>
</protein>
<gene>
    <name evidence="18" type="ORF">HMPREF9695_04800</name>
</gene>
<dbReference type="Pfam" id="PF13361">
    <property type="entry name" value="UvrD_C"/>
    <property type="match status" value="1"/>
</dbReference>
<dbReference type="AlphaFoldDB" id="K8P5E5"/>
<evidence type="ECO:0000313" key="18">
    <source>
        <dbReference type="EMBL" id="EKS34890.1"/>
    </source>
</evidence>
<dbReference type="PROSITE" id="PS51217">
    <property type="entry name" value="UVRD_HELICASE_CTER"/>
    <property type="match status" value="1"/>
</dbReference>
<dbReference type="PANTHER" id="PTHR11070">
    <property type="entry name" value="UVRD / RECB / PCRA DNA HELICASE FAMILY MEMBER"/>
    <property type="match status" value="1"/>
</dbReference>
<evidence type="ECO:0000256" key="10">
    <source>
        <dbReference type="ARBA" id="ARBA00023235"/>
    </source>
</evidence>
<evidence type="ECO:0000256" key="7">
    <source>
        <dbReference type="ARBA" id="ARBA00022840"/>
    </source>
</evidence>
<keyword evidence="19" id="KW-1185">Reference proteome</keyword>
<dbReference type="NCBIfam" id="TIGR02784">
    <property type="entry name" value="addA_alphas"/>
    <property type="match status" value="1"/>
</dbReference>
<evidence type="ECO:0000256" key="3">
    <source>
        <dbReference type="ARBA" id="ARBA00022763"/>
    </source>
</evidence>
<feature type="binding site" evidence="15">
    <location>
        <begin position="30"/>
        <end position="37"/>
    </location>
    <ligand>
        <name>ATP</name>
        <dbReference type="ChEBI" id="CHEBI:30616"/>
    </ligand>
</feature>
<dbReference type="Proteomes" id="UP000001096">
    <property type="component" value="Unassembled WGS sequence"/>
</dbReference>
<comment type="catalytic activity">
    <reaction evidence="11">
        <text>Couples ATP hydrolysis with the unwinding of duplex DNA by translocating in the 3'-5' direction.</text>
        <dbReference type="EC" id="5.6.2.4"/>
    </reaction>
</comment>
<reference evidence="18 19" key="1">
    <citation type="submission" date="2012-04" db="EMBL/GenBank/DDBJ databases">
        <title>The Genome Sequence of Afipia broomeae ATCC 49717.</title>
        <authorList>
            <consortium name="The Broad Institute Genome Sequencing Platform"/>
            <person name="Earl A."/>
            <person name="Ward D."/>
            <person name="Feldgarden M."/>
            <person name="Gevers D."/>
            <person name="Huys G."/>
            <person name="Walker B."/>
            <person name="Young S.K."/>
            <person name="Zeng Q."/>
            <person name="Gargeya S."/>
            <person name="Fitzgerald M."/>
            <person name="Haas B."/>
            <person name="Abouelleil A."/>
            <person name="Alvarado L."/>
            <person name="Arachchi H.M."/>
            <person name="Berlin A."/>
            <person name="Chapman S.B."/>
            <person name="Goldberg J."/>
            <person name="Griggs A."/>
            <person name="Gujja S."/>
            <person name="Hansen M."/>
            <person name="Howarth C."/>
            <person name="Imamovic A."/>
            <person name="Larimer J."/>
            <person name="McCowen C."/>
            <person name="Montmayeur A."/>
            <person name="Murphy C."/>
            <person name="Neiman D."/>
            <person name="Pearson M."/>
            <person name="Priest M."/>
            <person name="Roberts A."/>
            <person name="Saif S."/>
            <person name="Shea T."/>
            <person name="Sisk P."/>
            <person name="Sykes S."/>
            <person name="Wortman J."/>
            <person name="Nusbaum C."/>
            <person name="Birren B."/>
        </authorList>
    </citation>
    <scope>NUCLEOTIDE SEQUENCE [LARGE SCALE GENOMIC DNA]</scope>
    <source>
        <strain evidence="18 19">ATCC 49717</strain>
    </source>
</reference>
<evidence type="ECO:0000259" key="17">
    <source>
        <dbReference type="PROSITE" id="PS51217"/>
    </source>
</evidence>
<keyword evidence="8" id="KW-0238">DNA-binding</keyword>
<dbReference type="Pfam" id="PF12705">
    <property type="entry name" value="PDDEXK_1"/>
    <property type="match status" value="1"/>
</dbReference>
<evidence type="ECO:0000256" key="9">
    <source>
        <dbReference type="ARBA" id="ARBA00023204"/>
    </source>
</evidence>
<evidence type="ECO:0000256" key="12">
    <source>
        <dbReference type="ARBA" id="ARBA00034808"/>
    </source>
</evidence>
<dbReference type="InterPro" id="IPR014017">
    <property type="entry name" value="DNA_helicase_UvrD-like_C"/>
</dbReference>
<dbReference type="eggNOG" id="COG1074">
    <property type="taxonomic scope" value="Bacteria"/>
</dbReference>
<evidence type="ECO:0000313" key="19">
    <source>
        <dbReference type="Proteomes" id="UP000001096"/>
    </source>
</evidence>
<comment type="caution">
    <text evidence="18">The sequence shown here is derived from an EMBL/GenBank/DDBJ whole genome shotgun (WGS) entry which is preliminary data.</text>
</comment>
<proteinExistence type="predicted"/>
<dbReference type="Pfam" id="PF00580">
    <property type="entry name" value="UvrD-helicase"/>
    <property type="match status" value="1"/>
</dbReference>
<keyword evidence="5 15" id="KW-0347">Helicase</keyword>
<dbReference type="GO" id="GO:0005524">
    <property type="term" value="F:ATP binding"/>
    <property type="evidence" value="ECO:0007669"/>
    <property type="project" value="UniProtKB-UniRule"/>
</dbReference>
<evidence type="ECO:0000256" key="8">
    <source>
        <dbReference type="ARBA" id="ARBA00023125"/>
    </source>
</evidence>
<keyword evidence="6" id="KW-0269">Exonuclease</keyword>
<evidence type="ECO:0000256" key="4">
    <source>
        <dbReference type="ARBA" id="ARBA00022801"/>
    </source>
</evidence>
<dbReference type="SUPFAM" id="SSF52540">
    <property type="entry name" value="P-loop containing nucleoside triphosphate hydrolases"/>
    <property type="match status" value="1"/>
</dbReference>
<dbReference type="GO" id="GO:0033202">
    <property type="term" value="C:DNA helicase complex"/>
    <property type="evidence" value="ECO:0007669"/>
    <property type="project" value="TreeGrafter"/>
</dbReference>
<dbReference type="SUPFAM" id="SSF52980">
    <property type="entry name" value="Restriction endonuclease-like"/>
    <property type="match status" value="1"/>
</dbReference>
<sequence>MSSPRPDIPDAVRDAQARASNPEASAFVAANAGSGKTHVLVNRVIRLLLNGVPPEKILCITFTKAAAANMAQRVFETLGRWVTLPDRQLDEAIRTVGAPLNARARLRARKLFASALETPGGLKVQTIHALCTRLLQQFPFEANVPARFSVLDDRDQNDMMERANLAVLLEAARAPGSETGRALNIAMSAAADVTFKDVVREACLSRDHFMAWSDSTGSLDAAMAQITAVLGVSANERIEDIEREIVDGPNLPRRDWPAIAAAFDGGSPADISQAERFRIADGLTDRAQVEAYLDVFLTETKGVIGPRKTLMTKALAKLQSVFAARLDTEQTRIVALDEKRRAVMQRDRAYALLVIASAVAANYRREKRERGLLDYNDLIDKTYEMLTNVSSGWVHFKLDRGIDHVLIDEAQDTSPRQWDIIERLTSEFTSGAGARDGIKRTIFAVGDEKQSIFSFQGAAPREFDSRKRDIEKRFKGAGLAFEPVSFKHSFRSGWTILQSVDFVFRDPAIYKSIHAIENAHPIHDALSDAAPALVDLWDIEYPDTRDDIEGWSAAFDHISETSPEVRLARRIQAEIKSLIAARTMTGPRGKRRPLRYGDMLVLVRRRGRAFDAIIQALKHAGLPVAGADRLKLTEHIAVIDLMNLADALLLPRDDLALATALKSPLFGLDDDDLQIVAPHRKGTLRDALTEHAKTSEKFSAAMRRLEDCERRFAHETPFTFYAWLLGGDRGRARILARMGPEADDALDEFLELALTYERKAPASLQGFMAWLRAADTEVKRDMEIARDEIRVMTVHGAKGLEAPVVFLVDTTTSPADTQRMNLIRMPQGNAAPNAPAVVLWAGKKANDLPAVAAARAAMKDDTEDEYRRLLYVAMTRAADRLIVGGVLPGNMRAVRQLSWYDLIQKGLTHPDLGLQCETIETGFGPVKRYSRPQDVQPPADTAAPIQEMLALEHFPGWLRTDAPRETPADILLRPSDAAENDTEGHATVTDETRLARERALKRGTLIHRLLQSLPDVATERREGAARDFLQRNAQQWFTDDERTALARQVTALIATPAFAPLFAEGSRAEVSIAGRVARRGRPPALVSGQIDRLVVTPDEVLIVDYKTNHAPPQAAAEAPQAYVRQLALYRDVLQRLYPGRPVRCALLWTETAALMEIPASALDAELQSLVS</sequence>
<accession>K8P5E5</accession>
<dbReference type="InterPro" id="IPR014151">
    <property type="entry name" value="DNA_helicase_AddA"/>
</dbReference>